<dbReference type="Proteomes" id="UP001501752">
    <property type="component" value="Unassembled WGS sequence"/>
</dbReference>
<sequence>MTAGGPDQRPARRATAAKEDLSRPAKAQLHEKTARYEIAHRSTVSRGELQEAVAKVGRVLDQPAGPLPGAGRHSGFGMPAG</sequence>
<proteinExistence type="predicted"/>
<feature type="compositionally biased region" description="Gly residues" evidence="1">
    <location>
        <begin position="72"/>
        <end position="81"/>
    </location>
</feature>
<gene>
    <name evidence="2" type="ORF">GCM10023235_00800</name>
</gene>
<organism evidence="2 3">
    <name type="scientific">Kitasatospora terrestris</name>
    <dbReference type="NCBI Taxonomy" id="258051"/>
    <lineage>
        <taxon>Bacteria</taxon>
        <taxon>Bacillati</taxon>
        <taxon>Actinomycetota</taxon>
        <taxon>Actinomycetes</taxon>
        <taxon>Kitasatosporales</taxon>
        <taxon>Streptomycetaceae</taxon>
        <taxon>Kitasatospora</taxon>
    </lineage>
</organism>
<reference evidence="3" key="1">
    <citation type="journal article" date="2019" name="Int. J. Syst. Evol. Microbiol.">
        <title>The Global Catalogue of Microorganisms (GCM) 10K type strain sequencing project: providing services to taxonomists for standard genome sequencing and annotation.</title>
        <authorList>
            <consortium name="The Broad Institute Genomics Platform"/>
            <consortium name="The Broad Institute Genome Sequencing Center for Infectious Disease"/>
            <person name="Wu L."/>
            <person name="Ma J."/>
        </authorList>
    </citation>
    <scope>NUCLEOTIDE SEQUENCE [LARGE SCALE GENOMIC DNA]</scope>
    <source>
        <strain evidence="3">JCM 13006</strain>
    </source>
</reference>
<evidence type="ECO:0000313" key="3">
    <source>
        <dbReference type="Proteomes" id="UP001501752"/>
    </source>
</evidence>
<protein>
    <submittedName>
        <fullName evidence="2">Uncharacterized protein</fullName>
    </submittedName>
</protein>
<accession>A0ABP9D8Q6</accession>
<comment type="caution">
    <text evidence="2">The sequence shown here is derived from an EMBL/GenBank/DDBJ whole genome shotgun (WGS) entry which is preliminary data.</text>
</comment>
<feature type="region of interest" description="Disordered" evidence="1">
    <location>
        <begin position="60"/>
        <end position="81"/>
    </location>
</feature>
<evidence type="ECO:0000313" key="2">
    <source>
        <dbReference type="EMBL" id="GAA4830623.1"/>
    </source>
</evidence>
<evidence type="ECO:0000256" key="1">
    <source>
        <dbReference type="SAM" id="MobiDB-lite"/>
    </source>
</evidence>
<name>A0ABP9D8Q6_9ACTN</name>
<feature type="compositionally biased region" description="Basic and acidic residues" evidence="1">
    <location>
        <begin position="16"/>
        <end position="34"/>
    </location>
</feature>
<feature type="region of interest" description="Disordered" evidence="1">
    <location>
        <begin position="1"/>
        <end position="34"/>
    </location>
</feature>
<keyword evidence="3" id="KW-1185">Reference proteome</keyword>
<dbReference type="EMBL" id="BAABIS010000001">
    <property type="protein sequence ID" value="GAA4830623.1"/>
    <property type="molecule type" value="Genomic_DNA"/>
</dbReference>